<dbReference type="GO" id="GO:0004517">
    <property type="term" value="F:nitric-oxide synthase activity"/>
    <property type="evidence" value="ECO:0007669"/>
    <property type="project" value="InterPro"/>
</dbReference>
<keyword evidence="9 11" id="KW-0408">Iron</keyword>
<comment type="miscellaneous">
    <text evidence="11">This protein is similar to the oxygenase domain of eukaryotic nitric oxide synthases but lacks the reductase domain which, in eukaryotes, is responsible for transfer of electrons to the ferric heme during nitric oxide synthesis.</text>
</comment>
<comment type="caution">
    <text evidence="14">The sequence shown here is derived from an EMBL/GenBank/DDBJ whole genome shotgun (WGS) entry which is preliminary data.</text>
</comment>
<comment type="function">
    <text evidence="2 11">Catalyzes the production of nitric oxide.</text>
</comment>
<protein>
    <recommendedName>
        <fullName evidence="5 11">Nitric oxide synthase oxygenase</fullName>
        <ecNumber evidence="4 11">1.14.14.47</ecNumber>
    </recommendedName>
</protein>
<evidence type="ECO:0000256" key="9">
    <source>
        <dbReference type="ARBA" id="ARBA00023004"/>
    </source>
</evidence>
<keyword evidence="8 11" id="KW-0560">Oxidoreductase</keyword>
<evidence type="ECO:0000256" key="8">
    <source>
        <dbReference type="ARBA" id="ARBA00023002"/>
    </source>
</evidence>
<dbReference type="EMBL" id="VNJK01000001">
    <property type="protein sequence ID" value="TVX92986.1"/>
    <property type="molecule type" value="Genomic_DNA"/>
</dbReference>
<dbReference type="Gene3D" id="3.90.340.10">
    <property type="entry name" value="Nitric Oxide Synthase, Chain A, domain 1"/>
    <property type="match status" value="1"/>
</dbReference>
<dbReference type="OrthoDB" id="3398374at2"/>
<dbReference type="GO" id="GO:0046872">
    <property type="term" value="F:metal ion binding"/>
    <property type="evidence" value="ECO:0007669"/>
    <property type="project" value="UniProtKB-KW"/>
</dbReference>
<dbReference type="Pfam" id="PF02898">
    <property type="entry name" value="NO_synthase"/>
    <property type="match status" value="1"/>
</dbReference>
<evidence type="ECO:0000259" key="13">
    <source>
        <dbReference type="PROSITE" id="PS60001"/>
    </source>
</evidence>
<evidence type="ECO:0000256" key="7">
    <source>
        <dbReference type="ARBA" id="ARBA00022723"/>
    </source>
</evidence>
<dbReference type="InterPro" id="IPR044944">
    <property type="entry name" value="NOS_dom_3"/>
</dbReference>
<evidence type="ECO:0000256" key="12">
    <source>
        <dbReference type="PIRSR" id="PIRSR037219-1"/>
    </source>
</evidence>
<dbReference type="Gene3D" id="3.90.440.10">
    <property type="entry name" value="Nitric Oxide Synthase,Heme Domain,Chain A domain 2"/>
    <property type="match status" value="1"/>
</dbReference>
<evidence type="ECO:0000256" key="6">
    <source>
        <dbReference type="ARBA" id="ARBA00022617"/>
    </source>
</evidence>
<evidence type="ECO:0000256" key="2">
    <source>
        <dbReference type="ARBA" id="ARBA00002642"/>
    </source>
</evidence>
<dbReference type="SUPFAM" id="SSF56512">
    <property type="entry name" value="Nitric oxide (NO) synthase oxygenase domain"/>
    <property type="match status" value="1"/>
</dbReference>
<dbReference type="GO" id="GO:0020037">
    <property type="term" value="F:heme binding"/>
    <property type="evidence" value="ECO:0007669"/>
    <property type="project" value="InterPro"/>
</dbReference>
<comment type="catalytic activity">
    <reaction evidence="10">
        <text>3 reduced [flavodoxin] + 2 L-arginine + 4 O2 = 3 oxidized [flavodoxin] + 2 L-citrulline + 2 nitric oxide + 4 H2O + 5 H(+)</text>
        <dbReference type="Rhea" id="RHEA:52324"/>
        <dbReference type="Rhea" id="RHEA-COMP:10622"/>
        <dbReference type="Rhea" id="RHEA-COMP:10623"/>
        <dbReference type="ChEBI" id="CHEBI:15377"/>
        <dbReference type="ChEBI" id="CHEBI:15378"/>
        <dbReference type="ChEBI" id="CHEBI:15379"/>
        <dbReference type="ChEBI" id="CHEBI:16480"/>
        <dbReference type="ChEBI" id="CHEBI:32682"/>
        <dbReference type="ChEBI" id="CHEBI:57618"/>
        <dbReference type="ChEBI" id="CHEBI:57743"/>
        <dbReference type="ChEBI" id="CHEBI:58210"/>
        <dbReference type="EC" id="1.14.14.47"/>
    </reaction>
</comment>
<evidence type="ECO:0000256" key="10">
    <source>
        <dbReference type="ARBA" id="ARBA00048713"/>
    </source>
</evidence>
<dbReference type="InterPro" id="IPR044940">
    <property type="entry name" value="NOS_dom_2"/>
</dbReference>
<dbReference type="PANTHER" id="PTHR43410:SF1">
    <property type="entry name" value="NITRIC OXIDE SYNTHASE"/>
    <property type="match status" value="1"/>
</dbReference>
<feature type="domain" description="Nitric oxide synthase (NOS)" evidence="13">
    <location>
        <begin position="75"/>
        <end position="82"/>
    </location>
</feature>
<dbReference type="InterPro" id="IPR036119">
    <property type="entry name" value="NOS_N_sf"/>
</dbReference>
<comment type="cofactor">
    <cofactor evidence="1 11 12">
        <name>heme</name>
        <dbReference type="ChEBI" id="CHEBI:30413"/>
    </cofactor>
</comment>
<comment type="similarity">
    <text evidence="3 11">Belongs to the NOS family. Bacterial NOS oxygenase subfamily.</text>
</comment>
<dbReference type="InterPro" id="IPR004030">
    <property type="entry name" value="NOS_N"/>
</dbReference>
<dbReference type="PANTHER" id="PTHR43410">
    <property type="entry name" value="NITRIC OXIDE SYNTHASE OXYGENASE"/>
    <property type="match status" value="1"/>
</dbReference>
<dbReference type="GO" id="GO:0006809">
    <property type="term" value="P:nitric oxide biosynthetic process"/>
    <property type="evidence" value="ECO:0007669"/>
    <property type="project" value="InterPro"/>
</dbReference>
<evidence type="ECO:0000256" key="1">
    <source>
        <dbReference type="ARBA" id="ARBA00001971"/>
    </source>
</evidence>
<feature type="binding site" description="axial binding residue" evidence="12">
    <location>
        <position position="76"/>
    </location>
    <ligand>
        <name>heme</name>
        <dbReference type="ChEBI" id="CHEBI:30413"/>
    </ligand>
    <ligandPart>
        <name>Fe</name>
        <dbReference type="ChEBI" id="CHEBI:18248"/>
    </ligandPart>
</feature>
<dbReference type="InterPro" id="IPR044943">
    <property type="entry name" value="NOS_dom_1"/>
</dbReference>
<name>A0A559IZC8_9BACL</name>
<accession>A0A559IZC8</accession>
<evidence type="ECO:0000256" key="4">
    <source>
        <dbReference type="ARBA" id="ARBA00012735"/>
    </source>
</evidence>
<dbReference type="AlphaFoldDB" id="A0A559IZC8"/>
<evidence type="ECO:0000256" key="5">
    <source>
        <dbReference type="ARBA" id="ARBA00018859"/>
    </source>
</evidence>
<reference evidence="14 15" key="1">
    <citation type="submission" date="2019-07" db="EMBL/GenBank/DDBJ databases">
        <authorList>
            <person name="Kim J."/>
        </authorList>
    </citation>
    <scope>NUCLEOTIDE SEQUENCE [LARGE SCALE GENOMIC DNA]</scope>
    <source>
        <strain evidence="14 15">N4</strain>
    </source>
</reference>
<proteinExistence type="inferred from homology"/>
<gene>
    <name evidence="14" type="ORF">FPZ44_07895</name>
</gene>
<dbReference type="EC" id="1.14.14.47" evidence="4 11"/>
<evidence type="ECO:0000256" key="11">
    <source>
        <dbReference type="PIRNR" id="PIRNR037219"/>
    </source>
</evidence>
<dbReference type="Proteomes" id="UP000318102">
    <property type="component" value="Unassembled WGS sequence"/>
</dbReference>
<organism evidence="14 15">
    <name type="scientific">Paenibacillus agilis</name>
    <dbReference type="NCBI Taxonomy" id="3020863"/>
    <lineage>
        <taxon>Bacteria</taxon>
        <taxon>Bacillati</taxon>
        <taxon>Bacillota</taxon>
        <taxon>Bacilli</taxon>
        <taxon>Bacillales</taxon>
        <taxon>Paenibacillaceae</taxon>
        <taxon>Paenibacillus</taxon>
    </lineage>
</organism>
<comment type="subunit">
    <text evidence="11">Homodimer.</text>
</comment>
<evidence type="ECO:0000313" key="15">
    <source>
        <dbReference type="Proteomes" id="UP000318102"/>
    </source>
</evidence>
<dbReference type="PROSITE" id="PS60001">
    <property type="entry name" value="NOS"/>
    <property type="match status" value="1"/>
</dbReference>
<sequence length="372" mass="42759">MSIIQTNQLRPELQYVWEEAQSFVNSSYAELGHAADIIHQRLSSIIKELHETGTYTHTTEEIEYGAKVAWRNSNRCIGRLFWQSLTVFDARHLDTPEQYVEAMLTHIRFATNEGRIRPTVTIFRPKVPGEPAPMRILNYQLIRYAGYETDTGVIGDPHSVALTKQCELLGWVGKQSHFDLLPIVLQQAGEPPQWFEFPEQEIKQVKLRHPSYDWFADLELQWYGVPIVSNMRLEIGGISYEAAPFNGWYMGTEIGARNLADTDRYNMLPVIAERMGLDMSSLATLWKDRALVELNAAVLHSFKTDGVSIVDHHTAALQFAQFEKREQDQGRNVTGDWTWLIPPVSPATTHIFHKSYDNTNIRPNFFYMDETN</sequence>
<keyword evidence="7 11" id="KW-0479">Metal-binding</keyword>
<keyword evidence="15" id="KW-1185">Reference proteome</keyword>
<dbReference type="PIRSF" id="PIRSF037219">
    <property type="entry name" value="NOS_oxygenase"/>
    <property type="match status" value="1"/>
</dbReference>
<dbReference type="InterPro" id="IPR050607">
    <property type="entry name" value="NOS"/>
</dbReference>
<evidence type="ECO:0000313" key="14">
    <source>
        <dbReference type="EMBL" id="TVX92986.1"/>
    </source>
</evidence>
<dbReference type="InterPro" id="IPR017142">
    <property type="entry name" value="Nitric_oxide_synthase_Oase-su"/>
</dbReference>
<dbReference type="Gene3D" id="3.90.1230.10">
    <property type="entry name" value="Nitric Oxide Synthase, Chain A, domain 3"/>
    <property type="match status" value="1"/>
</dbReference>
<keyword evidence="6 11" id="KW-0349">Heme</keyword>
<dbReference type="RefSeq" id="WP_144989029.1">
    <property type="nucleotide sequence ID" value="NZ_VNJK01000001.1"/>
</dbReference>
<evidence type="ECO:0000256" key="3">
    <source>
        <dbReference type="ARBA" id="ARBA00005411"/>
    </source>
</evidence>
<dbReference type="CDD" id="cd00575">
    <property type="entry name" value="NOS_oxygenase"/>
    <property type="match status" value="1"/>
</dbReference>